<sequence length="437" mass="48761">MADRAGALRLNIQAVHFKNLKANSSRQKLDFLSVMRVSRNCSCKDPRDKIYALLGLAAEDSRPPIKADYGSEATTSSVYVQLATWHVSSTFTPKILEHIEGLSPNEGMPSWVPDWTILGPKSPLPPVPQTGLSLAPAIVPFSETPICKALQETESLSHAIAAGESSKDVANKGSSSSSELYDEQRRLREHNARAEALTRRLSLKSLDGPVLRLRGWRAGHTHLLGLMSRQNIVRNGNPKGVLGSKIDGENQPPFWEAIWLRIMSQKDRKIHAERKQRLIMDLTRPVPVAFGGPCEGCLAPQSKNLWSEHFHADLEDFLHQLQLYGEGRSLFATEYSLGFGHQSMVNGDEVWVVDRVSVPLILRPISDHLVGEARPNIVYTVIGSCYVYAVTRMVDECLWCATSYRRERVYSLARQERDGLAPTSDTHHQSKQTIELV</sequence>
<gene>
    <name evidence="2" type="ORF">B0T16DRAFT_456927</name>
</gene>
<evidence type="ECO:0000313" key="3">
    <source>
        <dbReference type="Proteomes" id="UP001174936"/>
    </source>
</evidence>
<dbReference type="PANTHER" id="PTHR24148:SF73">
    <property type="entry name" value="HET DOMAIN PROTEIN (AFU_ORTHOLOGUE AFUA_8G01020)"/>
    <property type="match status" value="1"/>
</dbReference>
<dbReference type="InterPro" id="IPR052895">
    <property type="entry name" value="HetReg/Transcr_Mod"/>
</dbReference>
<evidence type="ECO:0000313" key="2">
    <source>
        <dbReference type="EMBL" id="KAK0649520.1"/>
    </source>
</evidence>
<comment type="caution">
    <text evidence="2">The sequence shown here is derived from an EMBL/GenBank/DDBJ whole genome shotgun (WGS) entry which is preliminary data.</text>
</comment>
<name>A0AA40CSE9_9PEZI</name>
<dbReference type="PANTHER" id="PTHR24148">
    <property type="entry name" value="ANKYRIN REPEAT DOMAIN-CONTAINING PROTEIN 39 HOMOLOG-RELATED"/>
    <property type="match status" value="1"/>
</dbReference>
<dbReference type="EMBL" id="JAULSV010000003">
    <property type="protein sequence ID" value="KAK0649520.1"/>
    <property type="molecule type" value="Genomic_DNA"/>
</dbReference>
<dbReference type="Proteomes" id="UP001174936">
    <property type="component" value="Unassembled WGS sequence"/>
</dbReference>
<proteinExistence type="predicted"/>
<dbReference type="AlphaFoldDB" id="A0AA40CSE9"/>
<evidence type="ECO:0000256" key="1">
    <source>
        <dbReference type="SAM" id="MobiDB-lite"/>
    </source>
</evidence>
<accession>A0AA40CSE9</accession>
<feature type="region of interest" description="Disordered" evidence="1">
    <location>
        <begin position="164"/>
        <end position="185"/>
    </location>
</feature>
<reference evidence="2" key="1">
    <citation type="submission" date="2023-06" db="EMBL/GenBank/DDBJ databases">
        <title>Genome-scale phylogeny and comparative genomics of the fungal order Sordariales.</title>
        <authorList>
            <consortium name="Lawrence Berkeley National Laboratory"/>
            <person name="Hensen N."/>
            <person name="Bonometti L."/>
            <person name="Westerberg I."/>
            <person name="Brannstrom I.O."/>
            <person name="Guillou S."/>
            <person name="Cros-Aarteil S."/>
            <person name="Calhoun S."/>
            <person name="Haridas S."/>
            <person name="Kuo A."/>
            <person name="Mondo S."/>
            <person name="Pangilinan J."/>
            <person name="Riley R."/>
            <person name="Labutti K."/>
            <person name="Andreopoulos B."/>
            <person name="Lipzen A."/>
            <person name="Chen C."/>
            <person name="Yanf M."/>
            <person name="Daum C."/>
            <person name="Ng V."/>
            <person name="Clum A."/>
            <person name="Steindorff A."/>
            <person name="Ohm R."/>
            <person name="Martin F."/>
            <person name="Silar P."/>
            <person name="Natvig D."/>
            <person name="Lalanne C."/>
            <person name="Gautier V."/>
            <person name="Ament-Velasquez S.L."/>
            <person name="Kruys A."/>
            <person name="Hutchinson M.I."/>
            <person name="Powell A.J."/>
            <person name="Barry K."/>
            <person name="Miller A.N."/>
            <person name="Grigoriev I.V."/>
            <person name="Debuchy R."/>
            <person name="Gladieux P."/>
            <person name="Thoren M.H."/>
            <person name="Johannesson H."/>
        </authorList>
    </citation>
    <scope>NUCLEOTIDE SEQUENCE</scope>
    <source>
        <strain evidence="2">SMH2532-1</strain>
    </source>
</reference>
<organism evidence="2 3">
    <name type="scientific">Cercophora newfieldiana</name>
    <dbReference type="NCBI Taxonomy" id="92897"/>
    <lineage>
        <taxon>Eukaryota</taxon>
        <taxon>Fungi</taxon>
        <taxon>Dikarya</taxon>
        <taxon>Ascomycota</taxon>
        <taxon>Pezizomycotina</taxon>
        <taxon>Sordariomycetes</taxon>
        <taxon>Sordariomycetidae</taxon>
        <taxon>Sordariales</taxon>
        <taxon>Lasiosphaeriaceae</taxon>
        <taxon>Cercophora</taxon>
    </lineage>
</organism>
<protein>
    <submittedName>
        <fullName evidence="2">Uncharacterized protein</fullName>
    </submittedName>
</protein>
<keyword evidence="3" id="KW-1185">Reference proteome</keyword>